<name>A0A418YM29_9SPHN</name>
<evidence type="ECO:0000256" key="1">
    <source>
        <dbReference type="ARBA" id="ARBA00023125"/>
    </source>
</evidence>
<dbReference type="Proteomes" id="UP000283469">
    <property type="component" value="Unassembled WGS sequence"/>
</dbReference>
<evidence type="ECO:0000313" key="4">
    <source>
        <dbReference type="EMBL" id="RJG52192.1"/>
    </source>
</evidence>
<dbReference type="InterPro" id="IPR009057">
    <property type="entry name" value="Homeodomain-like_sf"/>
</dbReference>
<dbReference type="AlphaFoldDB" id="A0A418YM29"/>
<dbReference type="OrthoDB" id="9816296at2"/>
<dbReference type="EMBL" id="QVRA01000031">
    <property type="protein sequence ID" value="RJG52192.1"/>
    <property type="molecule type" value="Genomic_DNA"/>
</dbReference>
<reference evidence="4 5" key="1">
    <citation type="submission" date="2018-08" db="EMBL/GenBank/DDBJ databases">
        <title>Sphingobium sp. EO9.</title>
        <authorList>
            <person name="Park Y."/>
            <person name="Kim K.H."/>
            <person name="Jeon C.O."/>
        </authorList>
    </citation>
    <scope>NUCLEOTIDE SEQUENCE [LARGE SCALE GENOMIC DNA]</scope>
    <source>
        <strain evidence="4 5">EO9</strain>
    </source>
</reference>
<dbReference type="SUPFAM" id="SSF48498">
    <property type="entry name" value="Tetracyclin repressor-like, C-terminal domain"/>
    <property type="match status" value="1"/>
</dbReference>
<evidence type="ECO:0000259" key="3">
    <source>
        <dbReference type="PROSITE" id="PS50977"/>
    </source>
</evidence>
<comment type="caution">
    <text evidence="4">The sequence shown here is derived from an EMBL/GenBank/DDBJ whole genome shotgun (WGS) entry which is preliminary data.</text>
</comment>
<dbReference type="InterPro" id="IPR036271">
    <property type="entry name" value="Tet_transcr_reg_TetR-rel_C_sf"/>
</dbReference>
<dbReference type="InterPro" id="IPR050109">
    <property type="entry name" value="HTH-type_TetR-like_transc_reg"/>
</dbReference>
<dbReference type="Gene3D" id="1.10.357.10">
    <property type="entry name" value="Tetracycline Repressor, domain 2"/>
    <property type="match status" value="1"/>
</dbReference>
<evidence type="ECO:0000256" key="2">
    <source>
        <dbReference type="PROSITE-ProRule" id="PRU00335"/>
    </source>
</evidence>
<protein>
    <submittedName>
        <fullName evidence="4">TetR/AcrR family transcriptional regulator</fullName>
    </submittedName>
</protein>
<dbReference type="InterPro" id="IPR023772">
    <property type="entry name" value="DNA-bd_HTH_TetR-type_CS"/>
</dbReference>
<dbReference type="GO" id="GO:0003700">
    <property type="term" value="F:DNA-binding transcription factor activity"/>
    <property type="evidence" value="ECO:0007669"/>
    <property type="project" value="TreeGrafter"/>
</dbReference>
<gene>
    <name evidence="4" type="ORF">D0Z70_21110</name>
</gene>
<proteinExistence type="predicted"/>
<dbReference type="GO" id="GO:0000976">
    <property type="term" value="F:transcription cis-regulatory region binding"/>
    <property type="evidence" value="ECO:0007669"/>
    <property type="project" value="TreeGrafter"/>
</dbReference>
<keyword evidence="1 2" id="KW-0238">DNA-binding</keyword>
<dbReference type="PANTHER" id="PTHR30055:SF226">
    <property type="entry name" value="HTH-TYPE TRANSCRIPTIONAL REGULATOR PKSA"/>
    <property type="match status" value="1"/>
</dbReference>
<dbReference type="PANTHER" id="PTHR30055">
    <property type="entry name" value="HTH-TYPE TRANSCRIPTIONAL REGULATOR RUTR"/>
    <property type="match status" value="1"/>
</dbReference>
<dbReference type="SUPFAM" id="SSF46689">
    <property type="entry name" value="Homeodomain-like"/>
    <property type="match status" value="1"/>
</dbReference>
<organism evidence="4 5">
    <name type="scientific">Sphingobium terrigena</name>
    <dbReference type="NCBI Taxonomy" id="2304063"/>
    <lineage>
        <taxon>Bacteria</taxon>
        <taxon>Pseudomonadati</taxon>
        <taxon>Pseudomonadota</taxon>
        <taxon>Alphaproteobacteria</taxon>
        <taxon>Sphingomonadales</taxon>
        <taxon>Sphingomonadaceae</taxon>
        <taxon>Sphingobium</taxon>
    </lineage>
</organism>
<dbReference type="Pfam" id="PF17932">
    <property type="entry name" value="TetR_C_24"/>
    <property type="match status" value="1"/>
</dbReference>
<dbReference type="InterPro" id="IPR041490">
    <property type="entry name" value="KstR2_TetR_C"/>
</dbReference>
<dbReference type="PRINTS" id="PR00455">
    <property type="entry name" value="HTHTETR"/>
</dbReference>
<feature type="DNA-binding region" description="H-T-H motif" evidence="2">
    <location>
        <begin position="35"/>
        <end position="54"/>
    </location>
</feature>
<dbReference type="PROSITE" id="PS50977">
    <property type="entry name" value="HTH_TETR_2"/>
    <property type="match status" value="1"/>
</dbReference>
<accession>A0A418YM29</accession>
<dbReference type="Pfam" id="PF00440">
    <property type="entry name" value="TetR_N"/>
    <property type="match status" value="1"/>
</dbReference>
<feature type="domain" description="HTH tetR-type" evidence="3">
    <location>
        <begin position="12"/>
        <end position="72"/>
    </location>
</feature>
<dbReference type="InterPro" id="IPR001647">
    <property type="entry name" value="HTH_TetR"/>
</dbReference>
<dbReference type="PROSITE" id="PS01081">
    <property type="entry name" value="HTH_TETR_1"/>
    <property type="match status" value="1"/>
</dbReference>
<evidence type="ECO:0000313" key="5">
    <source>
        <dbReference type="Proteomes" id="UP000283469"/>
    </source>
</evidence>
<keyword evidence="5" id="KW-1185">Reference proteome</keyword>
<sequence>MSPDPMRTTNDKSRIAEFIDAASRLIAEKGYDRTSVRDIAQAINLTSGTMFYHFKTKDDLLEAVIKKGVDDGFQLMTEALRRAESGSLARFLALVTAHIGVVHGDLRHVHHVWLREWDRLPKEARVRLRPLAEQYRELLDNLLFALAQDGHIKADPATVRHLLLPALNWTTAWATLPDQHSRTLLAEQICAATLNQTVDTLRSLLRKETEVSRAAFLSGNSLTD</sequence>